<name>A0A2H3DJT7_ARMGA</name>
<gene>
    <name evidence="1" type="ORF">ARMGADRAFT_1078207</name>
</gene>
<protein>
    <submittedName>
        <fullName evidence="1">Uncharacterized protein</fullName>
    </submittedName>
</protein>
<keyword evidence="2" id="KW-1185">Reference proteome</keyword>
<dbReference type="Proteomes" id="UP000217790">
    <property type="component" value="Unassembled WGS sequence"/>
</dbReference>
<proteinExistence type="predicted"/>
<dbReference type="InParanoid" id="A0A2H3DJT7"/>
<accession>A0A2H3DJT7</accession>
<evidence type="ECO:0000313" key="2">
    <source>
        <dbReference type="Proteomes" id="UP000217790"/>
    </source>
</evidence>
<dbReference type="AlphaFoldDB" id="A0A2H3DJT7"/>
<sequence>MTCVAFFANSSVLFNFRRIIHNPISIPSFYTELAAHPTLNKDQDLQVVFLLTCAFLSTNAHQLAAGRENQRYAYLLFGQPLRHPQHNILRVGCDDPLKTSQWTRVVSRVMGLKRPHFMPHCGISPHPSSQSVAYTSSQVSEGQSIALHVWIQIIINRNTPFVPLTASHDPPSCLPSHYRNMSIDKDEPEILCKTGGGSTPPQ</sequence>
<organism evidence="1 2">
    <name type="scientific">Armillaria gallica</name>
    <name type="common">Bulbous honey fungus</name>
    <name type="synonym">Armillaria bulbosa</name>
    <dbReference type="NCBI Taxonomy" id="47427"/>
    <lineage>
        <taxon>Eukaryota</taxon>
        <taxon>Fungi</taxon>
        <taxon>Dikarya</taxon>
        <taxon>Basidiomycota</taxon>
        <taxon>Agaricomycotina</taxon>
        <taxon>Agaricomycetes</taxon>
        <taxon>Agaricomycetidae</taxon>
        <taxon>Agaricales</taxon>
        <taxon>Marasmiineae</taxon>
        <taxon>Physalacriaceae</taxon>
        <taxon>Armillaria</taxon>
    </lineage>
</organism>
<dbReference type="EMBL" id="KZ293652">
    <property type="protein sequence ID" value="PBK95489.1"/>
    <property type="molecule type" value="Genomic_DNA"/>
</dbReference>
<evidence type="ECO:0000313" key="1">
    <source>
        <dbReference type="EMBL" id="PBK95489.1"/>
    </source>
</evidence>
<reference evidence="2" key="1">
    <citation type="journal article" date="2017" name="Nat. Ecol. Evol.">
        <title>Genome expansion and lineage-specific genetic innovations in the forest pathogenic fungi Armillaria.</title>
        <authorList>
            <person name="Sipos G."/>
            <person name="Prasanna A.N."/>
            <person name="Walter M.C."/>
            <person name="O'Connor E."/>
            <person name="Balint B."/>
            <person name="Krizsan K."/>
            <person name="Kiss B."/>
            <person name="Hess J."/>
            <person name="Varga T."/>
            <person name="Slot J."/>
            <person name="Riley R."/>
            <person name="Boka B."/>
            <person name="Rigling D."/>
            <person name="Barry K."/>
            <person name="Lee J."/>
            <person name="Mihaltcheva S."/>
            <person name="LaButti K."/>
            <person name="Lipzen A."/>
            <person name="Waldron R."/>
            <person name="Moloney N.M."/>
            <person name="Sperisen C."/>
            <person name="Kredics L."/>
            <person name="Vagvoelgyi C."/>
            <person name="Patrignani A."/>
            <person name="Fitzpatrick D."/>
            <person name="Nagy I."/>
            <person name="Doyle S."/>
            <person name="Anderson J.B."/>
            <person name="Grigoriev I.V."/>
            <person name="Gueldener U."/>
            <person name="Muensterkoetter M."/>
            <person name="Nagy L.G."/>
        </authorList>
    </citation>
    <scope>NUCLEOTIDE SEQUENCE [LARGE SCALE GENOMIC DNA]</scope>
    <source>
        <strain evidence="2">Ar21-2</strain>
    </source>
</reference>